<dbReference type="RefSeq" id="WP_160596278.1">
    <property type="nucleotide sequence ID" value="NZ_WTYI01000001.1"/>
</dbReference>
<dbReference type="Proteomes" id="UP000432727">
    <property type="component" value="Unassembled WGS sequence"/>
</dbReference>
<dbReference type="OrthoDB" id="7806498at2"/>
<evidence type="ECO:0000313" key="7">
    <source>
        <dbReference type="EMBL" id="MXO97319.1"/>
    </source>
</evidence>
<dbReference type="GO" id="GO:0005694">
    <property type="term" value="C:chromosome"/>
    <property type="evidence" value="ECO:0007669"/>
    <property type="project" value="TreeGrafter"/>
</dbReference>
<evidence type="ECO:0000256" key="3">
    <source>
        <dbReference type="ARBA" id="ARBA00022679"/>
    </source>
</evidence>
<comment type="similarity">
    <text evidence="1 5">Belongs to the N(4)/N(6)-methyltransferase family.</text>
</comment>
<dbReference type="InterPro" id="IPR036086">
    <property type="entry name" value="ParB/Sulfiredoxin_sf"/>
</dbReference>
<evidence type="ECO:0000256" key="2">
    <source>
        <dbReference type="ARBA" id="ARBA00022603"/>
    </source>
</evidence>
<dbReference type="PANTHER" id="PTHR33375:SF1">
    <property type="entry name" value="CHROMOSOME-PARTITIONING PROTEIN PARB-RELATED"/>
    <property type="match status" value="1"/>
</dbReference>
<keyword evidence="8" id="KW-1185">Reference proteome</keyword>
<dbReference type="PANTHER" id="PTHR33375">
    <property type="entry name" value="CHROMOSOME-PARTITIONING PROTEIN PARB-RELATED"/>
    <property type="match status" value="1"/>
</dbReference>
<comment type="caution">
    <text evidence="7">The sequence shown here is derived from an EMBL/GenBank/DDBJ whole genome shotgun (WGS) entry which is preliminary data.</text>
</comment>
<evidence type="ECO:0000256" key="4">
    <source>
        <dbReference type="ARBA" id="ARBA00047942"/>
    </source>
</evidence>
<dbReference type="Gene3D" id="3.90.1530.10">
    <property type="entry name" value="Conserved hypothetical protein from pyrococcus furiosus pfu- 392566-001, ParB domain"/>
    <property type="match status" value="1"/>
</dbReference>
<dbReference type="InterPro" id="IPR002052">
    <property type="entry name" value="DNA_methylase_N6_adenine_CS"/>
</dbReference>
<dbReference type="Pfam" id="PF02195">
    <property type="entry name" value="ParB_N"/>
    <property type="match status" value="1"/>
</dbReference>
<dbReference type="InterPro" id="IPR015840">
    <property type="entry name" value="DNA_MeTrfase_ParB"/>
</dbReference>
<evidence type="ECO:0000259" key="6">
    <source>
        <dbReference type="SMART" id="SM00470"/>
    </source>
</evidence>
<feature type="domain" description="ParB-like N-terminal" evidence="6">
    <location>
        <begin position="19"/>
        <end position="105"/>
    </location>
</feature>
<dbReference type="GO" id="GO:0003677">
    <property type="term" value="F:DNA binding"/>
    <property type="evidence" value="ECO:0007669"/>
    <property type="project" value="InterPro"/>
</dbReference>
<dbReference type="EC" id="2.1.1.-" evidence="5"/>
<dbReference type="InterPro" id="IPR050336">
    <property type="entry name" value="Chromosome_partition/occlusion"/>
</dbReference>
<dbReference type="SMART" id="SM00470">
    <property type="entry name" value="ParB"/>
    <property type="match status" value="1"/>
</dbReference>
<dbReference type="GO" id="GO:0009007">
    <property type="term" value="F:site-specific DNA-methyltransferase (adenine-specific) activity"/>
    <property type="evidence" value="ECO:0007669"/>
    <property type="project" value="UniProtKB-EC"/>
</dbReference>
<dbReference type="PRINTS" id="PR00508">
    <property type="entry name" value="S21N4MTFRASE"/>
</dbReference>
<keyword evidence="3" id="KW-0808">Transferase</keyword>
<dbReference type="GO" id="GO:0008170">
    <property type="term" value="F:N-methyltransferase activity"/>
    <property type="evidence" value="ECO:0007669"/>
    <property type="project" value="InterPro"/>
</dbReference>
<gene>
    <name evidence="7" type="ORF">GRI34_12925</name>
</gene>
<evidence type="ECO:0000313" key="8">
    <source>
        <dbReference type="Proteomes" id="UP000432727"/>
    </source>
</evidence>
<dbReference type="CDD" id="cd16403">
    <property type="entry name" value="ParB_N_like_MT"/>
    <property type="match status" value="1"/>
</dbReference>
<dbReference type="EMBL" id="WTYI01000001">
    <property type="protein sequence ID" value="MXO97319.1"/>
    <property type="molecule type" value="Genomic_DNA"/>
</dbReference>
<dbReference type="GO" id="GO:0007059">
    <property type="term" value="P:chromosome segregation"/>
    <property type="evidence" value="ECO:0007669"/>
    <property type="project" value="TreeGrafter"/>
</dbReference>
<dbReference type="InterPro" id="IPR029063">
    <property type="entry name" value="SAM-dependent_MTases_sf"/>
</dbReference>
<dbReference type="PROSITE" id="PS00092">
    <property type="entry name" value="N6_MTASE"/>
    <property type="match status" value="1"/>
</dbReference>
<reference evidence="7 8" key="1">
    <citation type="submission" date="2019-12" db="EMBL/GenBank/DDBJ databases">
        <title>Genomic-based taxomic classification of the family Erythrobacteraceae.</title>
        <authorList>
            <person name="Xu L."/>
        </authorList>
    </citation>
    <scope>NUCLEOTIDE SEQUENCE [LARGE SCALE GENOMIC DNA]</scope>
    <source>
        <strain evidence="7 8">JCM 12189</strain>
    </source>
</reference>
<name>A0A6I4TPU3_9SPHN</name>
<proteinExistence type="inferred from homology"/>
<dbReference type="SUPFAM" id="SSF53335">
    <property type="entry name" value="S-adenosyl-L-methionine-dependent methyltransferases"/>
    <property type="match status" value="1"/>
</dbReference>
<dbReference type="AlphaFoldDB" id="A0A6I4TPU3"/>
<dbReference type="GO" id="GO:0032259">
    <property type="term" value="P:methylation"/>
    <property type="evidence" value="ECO:0007669"/>
    <property type="project" value="UniProtKB-KW"/>
</dbReference>
<evidence type="ECO:0000256" key="1">
    <source>
        <dbReference type="ARBA" id="ARBA00006594"/>
    </source>
</evidence>
<evidence type="ECO:0000256" key="5">
    <source>
        <dbReference type="RuleBase" id="RU362026"/>
    </source>
</evidence>
<comment type="catalytic activity">
    <reaction evidence="4">
        <text>a 2'-deoxyadenosine in DNA + S-adenosyl-L-methionine = an N(6)-methyl-2'-deoxyadenosine in DNA + S-adenosyl-L-homocysteine + H(+)</text>
        <dbReference type="Rhea" id="RHEA:15197"/>
        <dbReference type="Rhea" id="RHEA-COMP:12418"/>
        <dbReference type="Rhea" id="RHEA-COMP:12419"/>
        <dbReference type="ChEBI" id="CHEBI:15378"/>
        <dbReference type="ChEBI" id="CHEBI:57856"/>
        <dbReference type="ChEBI" id="CHEBI:59789"/>
        <dbReference type="ChEBI" id="CHEBI:90615"/>
        <dbReference type="ChEBI" id="CHEBI:90616"/>
        <dbReference type="EC" id="2.1.1.72"/>
    </reaction>
</comment>
<keyword evidence="2 7" id="KW-0489">Methyltransferase</keyword>
<dbReference type="InterPro" id="IPR001091">
    <property type="entry name" value="RM_Methyltransferase"/>
</dbReference>
<accession>A0A6I4TPU3</accession>
<dbReference type="InterPro" id="IPR003115">
    <property type="entry name" value="ParB_N"/>
</dbReference>
<dbReference type="Gene3D" id="3.40.50.150">
    <property type="entry name" value="Vaccinia Virus protein VP39"/>
    <property type="match status" value="1"/>
</dbReference>
<sequence length="435" mass="47712">METTQELASPSADQALQVTYKDLFELTPDPRNARTHPKRQIEQIIASINAFGFTNPILADPEGNLIAGHGRLRAARQIGLSKVPVIELAGLSEAQKKALRLADNKIALNAGWDTEILKLELADLSLPEIDIDLSLTGFSAGEIDVVLSESEDPDDEVIPEVPIEPCVFAGDIWQLGEHRIGCGDGRDVGFLRRVVGEGAQVDCAFLDPPYNVKINGHANAKGRHREFAMASGEMSEAEFRSFLTDTLGACAKVSRDGAVHFVCMDWRHMDDVTTSVASIYDTLLNICAWNKSNAGMGSLYRSKHEMVFVYRVGDAPHTNCVELGKHGRNRTNVWDYPSVNSMRGSRREDLTLHPTVKPVAMVADAICDVTKQGELVLDIFLGSGTSLIAAERVGRAFRGVDIDPAYVDLAMTRWSEITGKQPKLINRDQQMEAAE</sequence>
<protein>
    <recommendedName>
        <fullName evidence="5">Methyltransferase</fullName>
        <ecNumber evidence="5">2.1.1.-</ecNumber>
    </recommendedName>
</protein>
<dbReference type="Pfam" id="PF01555">
    <property type="entry name" value="N6_N4_Mtase"/>
    <property type="match status" value="1"/>
</dbReference>
<dbReference type="GO" id="GO:0045881">
    <property type="term" value="P:positive regulation of sporulation resulting in formation of a cellular spore"/>
    <property type="evidence" value="ECO:0007669"/>
    <property type="project" value="TreeGrafter"/>
</dbReference>
<dbReference type="PIRSF" id="PIRSF036758">
    <property type="entry name" value="Aden_M_ParB"/>
    <property type="match status" value="1"/>
</dbReference>
<dbReference type="SUPFAM" id="SSF110849">
    <property type="entry name" value="ParB/Sulfiredoxin"/>
    <property type="match status" value="1"/>
</dbReference>
<dbReference type="InterPro" id="IPR002941">
    <property type="entry name" value="DNA_methylase_N4/N6"/>
</dbReference>
<organism evidence="7 8">
    <name type="scientific">Qipengyuania aquimaris</name>
    <dbReference type="NCBI Taxonomy" id="255984"/>
    <lineage>
        <taxon>Bacteria</taxon>
        <taxon>Pseudomonadati</taxon>
        <taxon>Pseudomonadota</taxon>
        <taxon>Alphaproteobacteria</taxon>
        <taxon>Sphingomonadales</taxon>
        <taxon>Erythrobacteraceae</taxon>
        <taxon>Qipengyuania</taxon>
    </lineage>
</organism>